<name>A0A813KQP2_POLGL</name>
<dbReference type="EMBL" id="CAJNNW010032041">
    <property type="protein sequence ID" value="CAE8710797.1"/>
    <property type="molecule type" value="Genomic_DNA"/>
</dbReference>
<evidence type="ECO:0000313" key="5">
    <source>
        <dbReference type="Proteomes" id="UP000654075"/>
    </source>
</evidence>
<proteinExistence type="predicted"/>
<keyword evidence="5" id="KW-1185">Reference proteome</keyword>
<evidence type="ECO:0000313" key="3">
    <source>
        <dbReference type="EMBL" id="CAE8710797.1"/>
    </source>
</evidence>
<dbReference type="EMBL" id="CAJNNV010013896">
    <property type="protein sequence ID" value="CAE8602158.1"/>
    <property type="molecule type" value="Genomic_DNA"/>
</dbReference>
<evidence type="ECO:0000256" key="1">
    <source>
        <dbReference type="SAM" id="MobiDB-lite"/>
    </source>
</evidence>
<evidence type="ECO:0000313" key="4">
    <source>
        <dbReference type="Proteomes" id="UP000626109"/>
    </source>
</evidence>
<dbReference type="AlphaFoldDB" id="A0A813KQP2"/>
<sequence>MANLNEFASAEEALGQQEEEKEHIGDGRDYAEDMEEDAVIFAVESGYFPSVFGIQLSAQSRSSEVVWIRATDAGALAAFPGKALLGRRVSHAGLLFARAGGDGMGCPRYEEEDADTETVVDYALLTRGVMDLSMALDLAQEDPNFLRFTDRHGTTVWPTRDSLLSGSDSADFQMAPSAPAPARQKAAARAAAAPLPRASLRPQAPANGARPKVRAVPARGPSFGAGLDGEAVDSGLSPEDLAALAKILQGVKMKNGNDKSRYCQNRRWWKLPGKRRRCSSSPNPLQ</sequence>
<protein>
    <submittedName>
        <fullName evidence="3">Uncharacterized protein</fullName>
    </submittedName>
</protein>
<feature type="region of interest" description="Disordered" evidence="1">
    <location>
        <begin position="1"/>
        <end position="25"/>
    </location>
</feature>
<gene>
    <name evidence="2" type="ORF">PGLA1383_LOCUS20416</name>
    <name evidence="3" type="ORF">PGLA2088_LOCUS36138</name>
</gene>
<dbReference type="Proteomes" id="UP000654075">
    <property type="component" value="Unassembled WGS sequence"/>
</dbReference>
<accession>A0A813KQP2</accession>
<evidence type="ECO:0000313" key="2">
    <source>
        <dbReference type="EMBL" id="CAE8602158.1"/>
    </source>
</evidence>
<feature type="compositionally biased region" description="Low complexity" evidence="1">
    <location>
        <begin position="175"/>
        <end position="206"/>
    </location>
</feature>
<organism evidence="3 4">
    <name type="scientific">Polarella glacialis</name>
    <name type="common">Dinoflagellate</name>
    <dbReference type="NCBI Taxonomy" id="89957"/>
    <lineage>
        <taxon>Eukaryota</taxon>
        <taxon>Sar</taxon>
        <taxon>Alveolata</taxon>
        <taxon>Dinophyceae</taxon>
        <taxon>Suessiales</taxon>
        <taxon>Suessiaceae</taxon>
        <taxon>Polarella</taxon>
    </lineage>
</organism>
<dbReference type="Proteomes" id="UP000626109">
    <property type="component" value="Unassembled WGS sequence"/>
</dbReference>
<reference evidence="3" key="1">
    <citation type="submission" date="2021-02" db="EMBL/GenBank/DDBJ databases">
        <authorList>
            <person name="Dougan E. K."/>
            <person name="Rhodes N."/>
            <person name="Thang M."/>
            <person name="Chan C."/>
        </authorList>
    </citation>
    <scope>NUCLEOTIDE SEQUENCE</scope>
</reference>
<comment type="caution">
    <text evidence="3">The sequence shown here is derived from an EMBL/GenBank/DDBJ whole genome shotgun (WGS) entry which is preliminary data.</text>
</comment>
<feature type="region of interest" description="Disordered" evidence="1">
    <location>
        <begin position="168"/>
        <end position="216"/>
    </location>
</feature>